<evidence type="ECO:0000256" key="3">
    <source>
        <dbReference type="ARBA" id="ARBA00022519"/>
    </source>
</evidence>
<dbReference type="PANTHER" id="PTHR30606">
    <property type="entry name" value="LIPID A BIOSYNTHESIS LAUROYL ACYLTRANSFERASE"/>
    <property type="match status" value="1"/>
</dbReference>
<protein>
    <submittedName>
        <fullName evidence="7">Lauroyl/myristoyl acyltransferase</fullName>
    </submittedName>
</protein>
<dbReference type="EMBL" id="AAVT01000002">
    <property type="protein sequence ID" value="EAW31956.1"/>
    <property type="molecule type" value="Genomic_DNA"/>
</dbReference>
<keyword evidence="4 7" id="KW-0808">Transferase</keyword>
<keyword evidence="5" id="KW-0472">Membrane</keyword>
<keyword evidence="8" id="KW-1185">Reference proteome</keyword>
<dbReference type="InterPro" id="IPR004960">
    <property type="entry name" value="LipA_acyltrans"/>
</dbReference>
<dbReference type="GO" id="GO:0005886">
    <property type="term" value="C:plasma membrane"/>
    <property type="evidence" value="ECO:0007669"/>
    <property type="project" value="UniProtKB-SubCell"/>
</dbReference>
<dbReference type="GO" id="GO:0009247">
    <property type="term" value="P:glycolipid biosynthetic process"/>
    <property type="evidence" value="ECO:0007669"/>
    <property type="project" value="UniProtKB-ARBA"/>
</dbReference>
<organism evidence="7 8">
    <name type="scientific">marine gamma proteobacterium HTCC2143</name>
    <dbReference type="NCBI Taxonomy" id="247633"/>
    <lineage>
        <taxon>Bacteria</taxon>
        <taxon>Pseudomonadati</taxon>
        <taxon>Pseudomonadota</taxon>
        <taxon>Gammaproteobacteria</taxon>
        <taxon>Cellvibrionales</taxon>
        <taxon>Spongiibacteraceae</taxon>
        <taxon>BD1-7 clade</taxon>
    </lineage>
</organism>
<evidence type="ECO:0000313" key="8">
    <source>
        <dbReference type="Proteomes" id="UP000004931"/>
    </source>
</evidence>
<sequence length="150" mass="16966">MEDIIFKGRSRVGTSMFSANTQDVRKAFKHLRNGNVLAILSDHLPSAKAGVYAPFFGINAYTGKLTHALIKHNQSEVLMATVLRKSKGQGFEIEFHAVDQMDTQDSIEAASNVNNAIEKVIRRTPEQYQWFYKRFSEQPDGIKTIYQQGN</sequence>
<proteinExistence type="predicted"/>
<comment type="subcellular location">
    <subcellularLocation>
        <location evidence="1">Cell inner membrane</location>
    </subcellularLocation>
</comment>
<dbReference type="eggNOG" id="COG1560">
    <property type="taxonomic scope" value="Bacteria"/>
</dbReference>
<comment type="caution">
    <text evidence="7">The sequence shown here is derived from an EMBL/GenBank/DDBJ whole genome shotgun (WGS) entry which is preliminary data.</text>
</comment>
<keyword evidence="2" id="KW-1003">Cell membrane</keyword>
<evidence type="ECO:0000313" key="7">
    <source>
        <dbReference type="EMBL" id="EAW31956.1"/>
    </source>
</evidence>
<dbReference type="GO" id="GO:0016746">
    <property type="term" value="F:acyltransferase activity"/>
    <property type="evidence" value="ECO:0007669"/>
    <property type="project" value="UniProtKB-KW"/>
</dbReference>
<keyword evidence="6 7" id="KW-0012">Acyltransferase</keyword>
<reference evidence="7 8" key="1">
    <citation type="journal article" date="2010" name="J. Bacteriol.">
        <title>Genome sequence of the oligotrophic marine Gammaproteobacterium HTCC2143, isolated from the Oregon Coast.</title>
        <authorList>
            <person name="Oh H.M."/>
            <person name="Kang I."/>
            <person name="Ferriera S."/>
            <person name="Giovannoni S.J."/>
            <person name="Cho J.C."/>
        </authorList>
    </citation>
    <scope>NUCLEOTIDE SEQUENCE [LARGE SCALE GENOMIC DNA]</scope>
    <source>
        <strain evidence="7 8">HTCC2143</strain>
    </source>
</reference>
<evidence type="ECO:0000256" key="4">
    <source>
        <dbReference type="ARBA" id="ARBA00022679"/>
    </source>
</evidence>
<evidence type="ECO:0000256" key="5">
    <source>
        <dbReference type="ARBA" id="ARBA00023136"/>
    </source>
</evidence>
<dbReference type="PANTHER" id="PTHR30606:SF10">
    <property type="entry name" value="PHOSPHATIDYLINOSITOL MANNOSIDE ACYLTRANSFERASE"/>
    <property type="match status" value="1"/>
</dbReference>
<name>A0YBM6_9GAMM</name>
<evidence type="ECO:0000256" key="1">
    <source>
        <dbReference type="ARBA" id="ARBA00004533"/>
    </source>
</evidence>
<evidence type="ECO:0000256" key="2">
    <source>
        <dbReference type="ARBA" id="ARBA00022475"/>
    </source>
</evidence>
<dbReference type="Pfam" id="PF03279">
    <property type="entry name" value="Lip_A_acyltrans"/>
    <property type="match status" value="1"/>
</dbReference>
<dbReference type="CDD" id="cd07984">
    <property type="entry name" value="LPLAT_LABLAT-like"/>
    <property type="match status" value="1"/>
</dbReference>
<keyword evidence="3" id="KW-0997">Cell inner membrane</keyword>
<dbReference type="STRING" id="247633.GP2143_05880"/>
<gene>
    <name evidence="7" type="ORF">GP2143_05880</name>
</gene>
<dbReference type="AlphaFoldDB" id="A0YBM6"/>
<dbReference type="Proteomes" id="UP000004931">
    <property type="component" value="Unassembled WGS sequence"/>
</dbReference>
<accession>A0YBM6</accession>
<evidence type="ECO:0000256" key="6">
    <source>
        <dbReference type="ARBA" id="ARBA00023315"/>
    </source>
</evidence>